<keyword evidence="2" id="KW-0472">Membrane</keyword>
<evidence type="ECO:0000256" key="2">
    <source>
        <dbReference type="SAM" id="Phobius"/>
    </source>
</evidence>
<protein>
    <recommendedName>
        <fullName evidence="5">Peptidase A1 domain-containing protein</fullName>
    </recommendedName>
</protein>
<feature type="region of interest" description="Disordered" evidence="1">
    <location>
        <begin position="784"/>
        <end position="873"/>
    </location>
</feature>
<dbReference type="GeneID" id="91096770"/>
<evidence type="ECO:0000256" key="1">
    <source>
        <dbReference type="SAM" id="MobiDB-lite"/>
    </source>
</evidence>
<name>A0AAX4K1V4_9TREE</name>
<feature type="compositionally biased region" description="Polar residues" evidence="1">
    <location>
        <begin position="520"/>
        <end position="537"/>
    </location>
</feature>
<feature type="region of interest" description="Disordered" evidence="1">
    <location>
        <begin position="1"/>
        <end position="26"/>
    </location>
</feature>
<keyword evidence="2" id="KW-0812">Transmembrane</keyword>
<reference evidence="3 4" key="1">
    <citation type="submission" date="2024-01" db="EMBL/GenBank/DDBJ databases">
        <title>Comparative genomics of Cryptococcus and Kwoniella reveals pathogenesis evolution and contrasting modes of karyotype evolution via chromosome fusion or intercentromeric recombination.</title>
        <authorList>
            <person name="Coelho M.A."/>
            <person name="David-Palma M."/>
            <person name="Shea T."/>
            <person name="Bowers K."/>
            <person name="McGinley-Smith S."/>
            <person name="Mohammad A.W."/>
            <person name="Gnirke A."/>
            <person name="Yurkov A.M."/>
            <person name="Nowrousian M."/>
            <person name="Sun S."/>
            <person name="Cuomo C.A."/>
            <person name="Heitman J."/>
        </authorList>
    </citation>
    <scope>NUCLEOTIDE SEQUENCE [LARGE SCALE GENOMIC DNA]</scope>
    <source>
        <strain evidence="3 4">CBS 6074</strain>
    </source>
</reference>
<feature type="transmembrane region" description="Helical" evidence="2">
    <location>
        <begin position="329"/>
        <end position="351"/>
    </location>
</feature>
<evidence type="ECO:0008006" key="5">
    <source>
        <dbReference type="Google" id="ProtNLM"/>
    </source>
</evidence>
<accession>A0AAX4K1V4</accession>
<gene>
    <name evidence="3" type="ORF">L201_006100</name>
</gene>
<dbReference type="Proteomes" id="UP001355207">
    <property type="component" value="Chromosome 8"/>
</dbReference>
<feature type="compositionally biased region" description="Polar residues" evidence="1">
    <location>
        <begin position="815"/>
        <end position="837"/>
    </location>
</feature>
<feature type="compositionally biased region" description="Polar residues" evidence="1">
    <location>
        <begin position="365"/>
        <end position="378"/>
    </location>
</feature>
<feature type="region of interest" description="Disordered" evidence="1">
    <location>
        <begin position="609"/>
        <end position="656"/>
    </location>
</feature>
<dbReference type="Gene3D" id="2.60.120.260">
    <property type="entry name" value="Galactose-binding domain-like"/>
    <property type="match status" value="1"/>
</dbReference>
<dbReference type="RefSeq" id="XP_066077922.1">
    <property type="nucleotide sequence ID" value="XM_066221825.1"/>
</dbReference>
<proteinExistence type="predicted"/>
<feature type="compositionally biased region" description="Low complexity" evidence="1">
    <location>
        <begin position="15"/>
        <end position="25"/>
    </location>
</feature>
<dbReference type="AlphaFoldDB" id="A0AAX4K1V4"/>
<dbReference type="EMBL" id="CP144105">
    <property type="protein sequence ID" value="WWC91159.1"/>
    <property type="molecule type" value="Genomic_DNA"/>
</dbReference>
<keyword evidence="2" id="KW-1133">Transmembrane helix</keyword>
<feature type="region of interest" description="Disordered" evidence="1">
    <location>
        <begin position="716"/>
        <end position="769"/>
    </location>
</feature>
<feature type="region of interest" description="Disordered" evidence="1">
    <location>
        <begin position="518"/>
        <end position="542"/>
    </location>
</feature>
<evidence type="ECO:0000313" key="4">
    <source>
        <dbReference type="Proteomes" id="UP001355207"/>
    </source>
</evidence>
<sequence>MSHPASRRVFRRDQSASNTASSSSTPFHISDTSPLFSYGPVGGSSSTSLWTAGYAKSSDGYDETLHLTTASNSKIAFNVTASSLSFLVPSYNGCQATVSINSSSPIPACPTSSSSSSDISPFTVYNLPLGIHNVQWNAGTIQNGEQVMFWGIDGTRPIERSGYQNATIDDSFKPKDNTNVGLKYEGDWTHLNPTTRSDALSESGRLDGDFNKTLAITQSKGSAVTFSGSGTAVYIYGTVGPDYGFASVSLNGQLVAPSLNLTSPWQMPYELLWFQTGLDTSQANQVVMTNLGNRKMALDFVVITTDQDTLSHLAIGGSESFMSSLKGKLIIGLAIPFSVVFFLALLAVYLCGRRHHVRQRRNRGESSATLRPSPSVGGSVNPIVEKGLARDNTTSNRSVESLDDADVFVSYDEALQQRMSERWRSPISPSNSNGTLRTPRTPETASIISAITSNHTGNSNMHGTGGAGAGMTGGLASVPEDMISSPERIRSLLGSQYSVTNPPDSRRGTALPAYTPEGTYVTQFSPPRGTSTTNGHSPTGAYETLTGTGLSNTNETEYPTEVLTNPPASTSSPTNLYNATTTATPTNRFPTAAEEKAAQLAIFKGFESSSTNPDLSLNLNSTPPRTQNTHSRSGSVTLGMADASLSPPRNINPDEDENPMHLNRISNTPSDILSIFGTAPGSEARLSTLTDWTATAANTPINSNFNFRSGSRAGYRPDSGLGHYPLPPLPIDKLTQPLNLHSTRSNSSNNNNAGNNIPLPSLSTSNKQPIRPKVDMTFLNQDRLASTSHSRPNNNKSSISKHPFLISPAPIPYTNPYSSTSRSNNNLPPSSYINTPITPHAQAINEEEDGSGRPQKQHHRNQSTASAWTVGSAARPDSAIIPFENFFSGLQNSSTPTRQEGQ</sequence>
<feature type="compositionally biased region" description="Polar residues" evidence="1">
    <location>
        <begin position="609"/>
        <end position="636"/>
    </location>
</feature>
<feature type="compositionally biased region" description="Basic residues" evidence="1">
    <location>
        <begin position="1"/>
        <end position="10"/>
    </location>
</feature>
<organism evidence="3 4">
    <name type="scientific">Kwoniella dendrophila CBS 6074</name>
    <dbReference type="NCBI Taxonomy" id="1295534"/>
    <lineage>
        <taxon>Eukaryota</taxon>
        <taxon>Fungi</taxon>
        <taxon>Dikarya</taxon>
        <taxon>Basidiomycota</taxon>
        <taxon>Agaricomycotina</taxon>
        <taxon>Tremellomycetes</taxon>
        <taxon>Tremellales</taxon>
        <taxon>Cryptococcaceae</taxon>
        <taxon>Kwoniella</taxon>
    </lineage>
</organism>
<feature type="compositionally biased region" description="Low complexity" evidence="1">
    <location>
        <begin position="739"/>
        <end position="756"/>
    </location>
</feature>
<evidence type="ECO:0000313" key="3">
    <source>
        <dbReference type="EMBL" id="WWC91159.1"/>
    </source>
</evidence>
<feature type="compositionally biased region" description="Polar residues" evidence="1">
    <location>
        <begin position="784"/>
        <end position="800"/>
    </location>
</feature>
<feature type="region of interest" description="Disordered" evidence="1">
    <location>
        <begin position="360"/>
        <end position="398"/>
    </location>
</feature>
<keyword evidence="4" id="KW-1185">Reference proteome</keyword>